<keyword evidence="1" id="KW-0175">Coiled coil</keyword>
<dbReference type="EMBL" id="MLAK01000571">
    <property type="protein sequence ID" value="OHT12138.1"/>
    <property type="molecule type" value="Genomic_DNA"/>
</dbReference>
<feature type="compositionally biased region" description="Polar residues" evidence="2">
    <location>
        <begin position="289"/>
        <end position="302"/>
    </location>
</feature>
<dbReference type="Proteomes" id="UP000179807">
    <property type="component" value="Unassembled WGS sequence"/>
</dbReference>
<dbReference type="GeneID" id="94826221"/>
<feature type="compositionally biased region" description="Basic and acidic residues" evidence="2">
    <location>
        <begin position="259"/>
        <end position="273"/>
    </location>
</feature>
<dbReference type="RefSeq" id="XP_068365274.1">
    <property type="nucleotide sequence ID" value="XM_068491517.1"/>
</dbReference>
<organism evidence="3 4">
    <name type="scientific">Tritrichomonas foetus</name>
    <dbReference type="NCBI Taxonomy" id="1144522"/>
    <lineage>
        <taxon>Eukaryota</taxon>
        <taxon>Metamonada</taxon>
        <taxon>Parabasalia</taxon>
        <taxon>Tritrichomonadida</taxon>
        <taxon>Tritrichomonadidae</taxon>
        <taxon>Tritrichomonas</taxon>
    </lineage>
</organism>
<sequence>MKEQALREQAIKEQVLREQALREQALKEQALREQAIKEQEMKEQAIKEQALREQAIKEQEMKERALKEQEMKEQALKEQTIKEQVIKEQAIMSNISATLPCITLDVDDMNEEYNSNDNFMNIFKDYSYDCTIEELNESFDVERINSDCFHHDKRSTQTNNVDQGITLESDVKESKVKESEVKMNALVSQDEQVKHHHHNHSLSNFMENTDTLGKTKEWKNAQKDFDDFSTIFQEKEHQQSYNENSRNEIIPLKKASSKVKVDKKPNNAPDKVESILFSEEPTSKKTTNRPKTSVPNSASMPSVSKDDKKSAKRTSKKKPSNELFGYGFFSLFK</sequence>
<protein>
    <submittedName>
        <fullName evidence="3">Uncharacterized protein</fullName>
    </submittedName>
</protein>
<evidence type="ECO:0000256" key="2">
    <source>
        <dbReference type="SAM" id="MobiDB-lite"/>
    </source>
</evidence>
<reference evidence="3" key="1">
    <citation type="submission" date="2016-10" db="EMBL/GenBank/DDBJ databases">
        <authorList>
            <person name="Benchimol M."/>
            <person name="Almeida L.G."/>
            <person name="Vasconcelos A.T."/>
            <person name="Perreira-Neves A."/>
            <person name="Rosa I.A."/>
            <person name="Tasca T."/>
            <person name="Bogo M.R."/>
            <person name="de Souza W."/>
        </authorList>
    </citation>
    <scope>NUCLEOTIDE SEQUENCE [LARGE SCALE GENOMIC DNA]</scope>
    <source>
        <strain evidence="3">K</strain>
    </source>
</reference>
<gene>
    <name evidence="3" type="ORF">TRFO_03783</name>
</gene>
<evidence type="ECO:0000256" key="1">
    <source>
        <dbReference type="SAM" id="Coils"/>
    </source>
</evidence>
<comment type="caution">
    <text evidence="3">The sequence shown here is derived from an EMBL/GenBank/DDBJ whole genome shotgun (WGS) entry which is preliminary data.</text>
</comment>
<dbReference type="VEuPathDB" id="TrichDB:TRFO_03783"/>
<name>A0A1J4KLX7_9EUKA</name>
<feature type="region of interest" description="Disordered" evidence="2">
    <location>
        <begin position="256"/>
        <end position="333"/>
    </location>
</feature>
<evidence type="ECO:0000313" key="3">
    <source>
        <dbReference type="EMBL" id="OHT12138.1"/>
    </source>
</evidence>
<evidence type="ECO:0000313" key="4">
    <source>
        <dbReference type="Proteomes" id="UP000179807"/>
    </source>
</evidence>
<accession>A0A1J4KLX7</accession>
<feature type="coiled-coil region" evidence="1">
    <location>
        <begin position="28"/>
        <end position="79"/>
    </location>
</feature>
<keyword evidence="4" id="KW-1185">Reference proteome</keyword>
<dbReference type="AlphaFoldDB" id="A0A1J4KLX7"/>
<proteinExistence type="predicted"/>